<evidence type="ECO:0000256" key="4">
    <source>
        <dbReference type="ARBA" id="ARBA00022475"/>
    </source>
</evidence>
<feature type="transmembrane region" description="Helical" evidence="8">
    <location>
        <begin position="158"/>
        <end position="180"/>
    </location>
</feature>
<reference evidence="10" key="1">
    <citation type="submission" date="2015-12" db="EMBL/GenBank/DDBJ databases">
        <title>Complete genome sequences of two moderately thermophilic Paenibacillus species.</title>
        <authorList>
            <person name="Butler R.III."/>
            <person name="Wang J."/>
            <person name="Stark B.C."/>
            <person name="Pombert J.-F."/>
        </authorList>
    </citation>
    <scope>NUCLEOTIDE SEQUENCE [LARGE SCALE GENOMIC DNA]</scope>
    <source>
        <strain evidence="10">32O-Y</strain>
    </source>
</reference>
<evidence type="ECO:0000256" key="6">
    <source>
        <dbReference type="ARBA" id="ARBA00022989"/>
    </source>
</evidence>
<dbReference type="Proteomes" id="UP000061660">
    <property type="component" value="Chromosome"/>
</dbReference>
<keyword evidence="7 8" id="KW-0472">Membrane</keyword>
<evidence type="ECO:0000313" key="10">
    <source>
        <dbReference type="Proteomes" id="UP000061660"/>
    </source>
</evidence>
<keyword evidence="6 8" id="KW-1133">Transmembrane helix</keyword>
<dbReference type="PANTHER" id="PTHR30472:SF23">
    <property type="entry name" value="IRON-UPTAKE SYSTEM PERMEASE PROTEIN FEUC"/>
    <property type="match status" value="1"/>
</dbReference>
<dbReference type="OrthoDB" id="9811721at2"/>
<gene>
    <name evidence="9" type="ORF">IJ22_27540</name>
</gene>
<evidence type="ECO:0000256" key="3">
    <source>
        <dbReference type="ARBA" id="ARBA00022448"/>
    </source>
</evidence>
<feature type="transmembrane region" description="Helical" evidence="8">
    <location>
        <begin position="94"/>
        <end position="113"/>
    </location>
</feature>
<feature type="transmembrane region" description="Helical" evidence="8">
    <location>
        <begin position="9"/>
        <end position="28"/>
    </location>
</feature>
<evidence type="ECO:0000256" key="7">
    <source>
        <dbReference type="ARBA" id="ARBA00023136"/>
    </source>
</evidence>
<feature type="transmembrane region" description="Helical" evidence="8">
    <location>
        <begin position="200"/>
        <end position="219"/>
    </location>
</feature>
<dbReference type="PATRIC" id="fig|162209.4.peg.2932"/>
<dbReference type="CDD" id="cd06550">
    <property type="entry name" value="TM_ABC_iron-siderophores_like"/>
    <property type="match status" value="1"/>
</dbReference>
<evidence type="ECO:0000256" key="5">
    <source>
        <dbReference type="ARBA" id="ARBA00022692"/>
    </source>
</evidence>
<evidence type="ECO:0000256" key="2">
    <source>
        <dbReference type="ARBA" id="ARBA00007935"/>
    </source>
</evidence>
<evidence type="ECO:0000313" key="9">
    <source>
        <dbReference type="EMBL" id="ALS23127.1"/>
    </source>
</evidence>
<evidence type="ECO:0000256" key="8">
    <source>
        <dbReference type="SAM" id="Phobius"/>
    </source>
</evidence>
<proteinExistence type="inferred from homology"/>
<name>A0A0U2VUB8_9BACL</name>
<keyword evidence="5 8" id="KW-0812">Transmembrane</keyword>
<organism evidence="9 10">
    <name type="scientific">Paenibacillus naphthalenovorans</name>
    <dbReference type="NCBI Taxonomy" id="162209"/>
    <lineage>
        <taxon>Bacteria</taxon>
        <taxon>Bacillati</taxon>
        <taxon>Bacillota</taxon>
        <taxon>Bacilli</taxon>
        <taxon>Bacillales</taxon>
        <taxon>Paenibacillaceae</taxon>
        <taxon>Paenibacillus</taxon>
    </lineage>
</organism>
<dbReference type="PANTHER" id="PTHR30472">
    <property type="entry name" value="FERRIC ENTEROBACTIN TRANSPORT SYSTEM PERMEASE PROTEIN"/>
    <property type="match status" value="1"/>
</dbReference>
<dbReference type="AlphaFoldDB" id="A0A0U2VUB8"/>
<feature type="transmembrane region" description="Helical" evidence="8">
    <location>
        <begin position="289"/>
        <end position="308"/>
    </location>
</feature>
<dbReference type="Pfam" id="PF01032">
    <property type="entry name" value="FecCD"/>
    <property type="match status" value="1"/>
</dbReference>
<comment type="subcellular location">
    <subcellularLocation>
        <location evidence="1">Cell membrane</location>
        <topology evidence="1">Multi-pass membrane protein</topology>
    </subcellularLocation>
</comment>
<feature type="transmembrane region" description="Helical" evidence="8">
    <location>
        <begin position="315"/>
        <end position="336"/>
    </location>
</feature>
<reference evidence="9 10" key="2">
    <citation type="journal article" date="2016" name="Genome Announc.">
        <title>Complete Genome Sequences of Two Interactive Moderate Thermophiles, Paenibacillus napthalenovorans 32O-Y and Paenibacillus sp. 32O-W.</title>
        <authorList>
            <person name="Butler R.R.III."/>
            <person name="Wang J."/>
            <person name="Stark B.C."/>
            <person name="Pombert J.F."/>
        </authorList>
    </citation>
    <scope>NUCLEOTIDE SEQUENCE [LARGE SCALE GENOMIC DNA]</scope>
    <source>
        <strain evidence="9 10">32O-Y</strain>
    </source>
</reference>
<keyword evidence="4" id="KW-1003">Cell membrane</keyword>
<protein>
    <submittedName>
        <fullName evidence="9">Iron ABC transporter permease</fullName>
    </submittedName>
</protein>
<dbReference type="SUPFAM" id="SSF81345">
    <property type="entry name" value="ABC transporter involved in vitamin B12 uptake, BtuC"/>
    <property type="match status" value="1"/>
</dbReference>
<dbReference type="KEGG" id="pnp:IJ22_27540"/>
<dbReference type="GO" id="GO:0005886">
    <property type="term" value="C:plasma membrane"/>
    <property type="evidence" value="ECO:0007669"/>
    <property type="project" value="UniProtKB-SubCell"/>
</dbReference>
<evidence type="ECO:0000256" key="1">
    <source>
        <dbReference type="ARBA" id="ARBA00004651"/>
    </source>
</evidence>
<comment type="similarity">
    <text evidence="2">Belongs to the binding-protein-dependent transport system permease family. FecCD subfamily.</text>
</comment>
<keyword evidence="10" id="KW-1185">Reference proteome</keyword>
<dbReference type="GO" id="GO:0033214">
    <property type="term" value="P:siderophore-iron import into cell"/>
    <property type="evidence" value="ECO:0007669"/>
    <property type="project" value="TreeGrafter"/>
</dbReference>
<keyword evidence="3" id="KW-0813">Transport</keyword>
<dbReference type="Gene3D" id="1.10.3470.10">
    <property type="entry name" value="ABC transporter involved in vitamin B12 uptake, BtuC"/>
    <property type="match status" value="1"/>
</dbReference>
<dbReference type="GO" id="GO:0022857">
    <property type="term" value="F:transmembrane transporter activity"/>
    <property type="evidence" value="ECO:0007669"/>
    <property type="project" value="InterPro"/>
</dbReference>
<feature type="transmembrane region" description="Helical" evidence="8">
    <location>
        <begin position="62"/>
        <end position="82"/>
    </location>
</feature>
<dbReference type="InterPro" id="IPR000522">
    <property type="entry name" value="ABC_transptr_permease_BtuC"/>
</dbReference>
<sequence length="340" mass="36939">MRKGSERPLWHVQLGCFVVIAAAVYIHLTNGEFDMTVSEVLRTLLRIHPQPDHDMVLFEFRLPRIVIAALVGFGLGIAGAVIQGVTRNGLADPGILGINAGAGAAIVLFMFFFQGNVIRTGWTAIMMMPLFGLIGGLAAAALIYFFAWQNGRLDPQRLVLTGIAIGSGFGAFTMFLSLQMNAKDFEMATVWLTGSIWNANWVYIASMLPWFIVLVPVLMRRAPLLDVFQLEESSVKGLGVRVEREKSLFLLSSIGLVSACVSVSGSIGFVGLLAPHIAKRLVGLRHRRVMSVCGLIGMMMVIVSDLIAKTVFSPAELPVGIVISIVGVPYFVYLLFKAKA</sequence>
<accession>A0A0U2VUB8</accession>
<dbReference type="EMBL" id="CP013652">
    <property type="protein sequence ID" value="ALS23127.1"/>
    <property type="molecule type" value="Genomic_DNA"/>
</dbReference>
<feature type="transmembrane region" description="Helical" evidence="8">
    <location>
        <begin position="125"/>
        <end position="146"/>
    </location>
</feature>
<dbReference type="STRING" id="162209.IJ22_27540"/>
<dbReference type="FunFam" id="1.10.3470.10:FF:000001">
    <property type="entry name" value="Vitamin B12 ABC transporter permease BtuC"/>
    <property type="match status" value="1"/>
</dbReference>
<dbReference type="RefSeq" id="WP_054819166.1">
    <property type="nucleotide sequence ID" value="NZ_CP013652.1"/>
</dbReference>
<dbReference type="InterPro" id="IPR037294">
    <property type="entry name" value="ABC_BtuC-like"/>
</dbReference>